<dbReference type="Proteomes" id="UP000244496">
    <property type="component" value="Plasmid unnamed1"/>
</dbReference>
<reference evidence="2 3" key="1">
    <citation type="submission" date="2018-04" db="EMBL/GenBank/DDBJ databases">
        <title>Genome sequencing of Gemmobacter.</title>
        <authorList>
            <person name="Yi H."/>
            <person name="Baek M.-G."/>
        </authorList>
    </citation>
    <scope>NUCLEOTIDE SEQUENCE [LARGE SCALE GENOMIC DNA]</scope>
    <source>
        <strain evidence="2 3">HYN0069</strain>
        <plasmid evidence="3">Plasmid unnamed1</plasmid>
    </source>
</reference>
<dbReference type="InterPro" id="IPR001173">
    <property type="entry name" value="Glyco_trans_2-like"/>
</dbReference>
<dbReference type="InterPro" id="IPR050834">
    <property type="entry name" value="Glycosyltransf_2"/>
</dbReference>
<evidence type="ECO:0000259" key="1">
    <source>
        <dbReference type="Pfam" id="PF00535"/>
    </source>
</evidence>
<dbReference type="InterPro" id="IPR029044">
    <property type="entry name" value="Nucleotide-diphossugar_trans"/>
</dbReference>
<dbReference type="PANTHER" id="PTHR43685:SF2">
    <property type="entry name" value="GLYCOSYLTRANSFERASE 2-LIKE DOMAIN-CONTAINING PROTEIN"/>
    <property type="match status" value="1"/>
</dbReference>
<keyword evidence="2" id="KW-0614">Plasmid</keyword>
<dbReference type="Gene3D" id="3.90.550.10">
    <property type="entry name" value="Spore Coat Polysaccharide Biosynthesis Protein SpsA, Chain A"/>
    <property type="match status" value="1"/>
</dbReference>
<accession>A0A2S0URU4</accession>
<geneLocation type="plasmid" evidence="2">
    <name>unnamed1</name>
</geneLocation>
<organism evidence="2 3">
    <name type="scientific">Paragemmobacter aquarius</name>
    <dbReference type="NCBI Taxonomy" id="2169400"/>
    <lineage>
        <taxon>Bacteria</taxon>
        <taxon>Pseudomonadati</taxon>
        <taxon>Pseudomonadota</taxon>
        <taxon>Alphaproteobacteria</taxon>
        <taxon>Rhodobacterales</taxon>
        <taxon>Paracoccaceae</taxon>
        <taxon>Paragemmobacter</taxon>
    </lineage>
</organism>
<evidence type="ECO:0000313" key="2">
    <source>
        <dbReference type="EMBL" id="AWB50536.1"/>
    </source>
</evidence>
<dbReference type="PANTHER" id="PTHR43685">
    <property type="entry name" value="GLYCOSYLTRANSFERASE"/>
    <property type="match status" value="1"/>
</dbReference>
<sequence length="330" mass="36073">MNNGGACSVIITHYNSSRFLEASLRSALDQTVSPVDVVVVDDHSDDAEWAAARDCVATIGDDRIRLIRRASNGGQINAMFDGVEACSGDFISFLDPDDIYEPDFVEVMLAAHLNPLRVAAVATCEMGRYRVGGGVLSRTYTGFRQKALAENKLDVIEQHFRKYGYSKYHNPWETGWLWSNTSGLMIRKDALRIIRPNGLADSFRHSGDVYCAYGAHMIGGTVFVDRVLSWRGVHDANTAHPSAFLSGRQSALKPSFTSEADAVKAAVLHALLANGISDYLTVQQLGEVVTTHFTRDRLGSLCADSRAIADMMMRFGANLDWAKDGSGDVA</sequence>
<dbReference type="EMBL" id="CP028919">
    <property type="protein sequence ID" value="AWB50536.1"/>
    <property type="molecule type" value="Genomic_DNA"/>
</dbReference>
<dbReference type="CDD" id="cd00761">
    <property type="entry name" value="Glyco_tranf_GTA_type"/>
    <property type="match status" value="1"/>
</dbReference>
<gene>
    <name evidence="2" type="ORF">HYN69_18170</name>
</gene>
<dbReference type="RefSeq" id="WP_108437345.1">
    <property type="nucleotide sequence ID" value="NZ_CP028919.1"/>
</dbReference>
<keyword evidence="3" id="KW-1185">Reference proteome</keyword>
<evidence type="ECO:0000313" key="3">
    <source>
        <dbReference type="Proteomes" id="UP000244496"/>
    </source>
</evidence>
<dbReference type="AlphaFoldDB" id="A0A2S0URU4"/>
<feature type="domain" description="Glycosyltransferase 2-like" evidence="1">
    <location>
        <begin position="8"/>
        <end position="137"/>
    </location>
</feature>
<dbReference type="KEGG" id="geh:HYN69_18170"/>
<dbReference type="SUPFAM" id="SSF53448">
    <property type="entry name" value="Nucleotide-diphospho-sugar transferases"/>
    <property type="match status" value="1"/>
</dbReference>
<name>A0A2S0URU4_9RHOB</name>
<dbReference type="Pfam" id="PF00535">
    <property type="entry name" value="Glycos_transf_2"/>
    <property type="match status" value="1"/>
</dbReference>
<proteinExistence type="predicted"/>
<dbReference type="OrthoDB" id="5291101at2"/>
<protein>
    <recommendedName>
        <fullName evidence="1">Glycosyltransferase 2-like domain-containing protein</fullName>
    </recommendedName>
</protein>